<reference evidence="3" key="2">
    <citation type="submission" date="2019-02" db="EMBL/GenBank/DDBJ databases">
        <title>Opniocepnalus argus Var Kimnra genome.</title>
        <authorList>
            <person name="Zhou C."/>
            <person name="Xiao S."/>
        </authorList>
    </citation>
    <scope>NUCLEOTIDE SEQUENCE [LARGE SCALE GENOMIC DNA]</scope>
</reference>
<keyword evidence="1" id="KW-0812">Transmembrane</keyword>
<evidence type="ECO:0000313" key="3">
    <source>
        <dbReference type="Proteomes" id="UP000503349"/>
    </source>
</evidence>
<dbReference type="AlphaFoldDB" id="A0A6G1PR06"/>
<evidence type="ECO:0000313" key="2">
    <source>
        <dbReference type="EMBL" id="KAF3692574.1"/>
    </source>
</evidence>
<feature type="transmembrane region" description="Helical" evidence="1">
    <location>
        <begin position="131"/>
        <end position="152"/>
    </location>
</feature>
<dbReference type="EMBL" id="CM015719">
    <property type="protein sequence ID" value="KAF3692574.1"/>
    <property type="molecule type" value="Genomic_DNA"/>
</dbReference>
<reference evidence="2 3" key="1">
    <citation type="submission" date="2019-02" db="EMBL/GenBank/DDBJ databases">
        <title>Opniocepnalus argus genome.</title>
        <authorList>
            <person name="Zhou C."/>
            <person name="Xiao S."/>
        </authorList>
    </citation>
    <scope>NUCLEOTIDE SEQUENCE [LARGE SCALE GENOMIC DNA]</scope>
    <source>
        <strain evidence="2">OARG1902GOOAL</strain>
        <tissue evidence="2">Muscle</tissue>
    </source>
</reference>
<proteinExistence type="predicted"/>
<keyword evidence="1" id="KW-0472">Membrane</keyword>
<gene>
    <name evidence="2" type="ORF">EXN66_Car008250</name>
</gene>
<protein>
    <submittedName>
        <fullName evidence="2">Uncharacterized protein</fullName>
    </submittedName>
</protein>
<accession>A0A6G1PR06</accession>
<sequence length="172" mass="19873">MLQRTQEKRIYHAMSMLLSCHADIFIKPCDYLLTTLYRTRVSTTCSGILWLPVSRTSPVMPNTDHYLFPSGHSSQPFPTLSSSYSSLLILRIYLHCQDHTPLFPIRAPHLLQTLLVSVTGVQHNLASRRTYYIPILLCQLYYFIIKIIYMQLGRSRLFLFPSSSSWSNGLWG</sequence>
<name>A0A6G1PR06_CHAAH</name>
<dbReference type="Proteomes" id="UP000503349">
    <property type="component" value="Chromosome 8"/>
</dbReference>
<organism evidence="2 3">
    <name type="scientific">Channa argus</name>
    <name type="common">Northern snakehead</name>
    <name type="synonym">Ophicephalus argus</name>
    <dbReference type="NCBI Taxonomy" id="215402"/>
    <lineage>
        <taxon>Eukaryota</taxon>
        <taxon>Metazoa</taxon>
        <taxon>Chordata</taxon>
        <taxon>Craniata</taxon>
        <taxon>Vertebrata</taxon>
        <taxon>Euteleostomi</taxon>
        <taxon>Actinopterygii</taxon>
        <taxon>Neopterygii</taxon>
        <taxon>Teleostei</taxon>
        <taxon>Neoteleostei</taxon>
        <taxon>Acanthomorphata</taxon>
        <taxon>Anabantaria</taxon>
        <taxon>Anabantiformes</taxon>
        <taxon>Channoidei</taxon>
        <taxon>Channidae</taxon>
        <taxon>Channa</taxon>
    </lineage>
</organism>
<dbReference type="PROSITE" id="PS51257">
    <property type="entry name" value="PROKAR_LIPOPROTEIN"/>
    <property type="match status" value="1"/>
</dbReference>
<keyword evidence="3" id="KW-1185">Reference proteome</keyword>
<evidence type="ECO:0000256" key="1">
    <source>
        <dbReference type="SAM" id="Phobius"/>
    </source>
</evidence>
<keyword evidence="1" id="KW-1133">Transmembrane helix</keyword>